<gene>
    <name evidence="1" type="ORF">LY79DRAFT_96259</name>
</gene>
<dbReference type="Proteomes" id="UP001230504">
    <property type="component" value="Unassembled WGS sequence"/>
</dbReference>
<dbReference type="RefSeq" id="XP_060407581.1">
    <property type="nucleotide sequence ID" value="XM_060565252.1"/>
</dbReference>
<dbReference type="AlphaFoldDB" id="A0AAD8UW84"/>
<name>A0AAD8UW84_9PEZI</name>
<keyword evidence="2" id="KW-1185">Reference proteome</keyword>
<proteinExistence type="predicted"/>
<dbReference type="EMBL" id="JAHLJV010000140">
    <property type="protein sequence ID" value="KAK1566417.1"/>
    <property type="molecule type" value="Genomic_DNA"/>
</dbReference>
<accession>A0AAD8UW84</accession>
<sequence>MPAHLRSIYLGFNLSISPALPCPVPCRSRPQATSLAKAHHPSKDAQVAGSLRILGTRLIMGGPPLPDNHIPFLSHRAMEILCLLALLGTIHVWHLPAGGLP</sequence>
<evidence type="ECO:0000313" key="1">
    <source>
        <dbReference type="EMBL" id="KAK1566417.1"/>
    </source>
</evidence>
<comment type="caution">
    <text evidence="1">The sequence shown here is derived from an EMBL/GenBank/DDBJ whole genome shotgun (WGS) entry which is preliminary data.</text>
</comment>
<protein>
    <submittedName>
        <fullName evidence="1">Uncharacterized protein</fullName>
    </submittedName>
</protein>
<evidence type="ECO:0000313" key="2">
    <source>
        <dbReference type="Proteomes" id="UP001230504"/>
    </source>
</evidence>
<dbReference type="GeneID" id="85449492"/>
<organism evidence="1 2">
    <name type="scientific">Colletotrichum navitas</name>
    <dbReference type="NCBI Taxonomy" id="681940"/>
    <lineage>
        <taxon>Eukaryota</taxon>
        <taxon>Fungi</taxon>
        <taxon>Dikarya</taxon>
        <taxon>Ascomycota</taxon>
        <taxon>Pezizomycotina</taxon>
        <taxon>Sordariomycetes</taxon>
        <taxon>Hypocreomycetidae</taxon>
        <taxon>Glomerellales</taxon>
        <taxon>Glomerellaceae</taxon>
        <taxon>Colletotrichum</taxon>
        <taxon>Colletotrichum graminicola species complex</taxon>
    </lineage>
</organism>
<reference evidence="1" key="1">
    <citation type="submission" date="2021-06" db="EMBL/GenBank/DDBJ databases">
        <title>Comparative genomics, transcriptomics and evolutionary studies reveal genomic signatures of adaptation to plant cell wall in hemibiotrophic fungi.</title>
        <authorList>
            <consortium name="DOE Joint Genome Institute"/>
            <person name="Baroncelli R."/>
            <person name="Diaz J.F."/>
            <person name="Benocci T."/>
            <person name="Peng M."/>
            <person name="Battaglia E."/>
            <person name="Haridas S."/>
            <person name="Andreopoulos W."/>
            <person name="Labutti K."/>
            <person name="Pangilinan J."/>
            <person name="Floch G.L."/>
            <person name="Makela M.R."/>
            <person name="Henrissat B."/>
            <person name="Grigoriev I.V."/>
            <person name="Crouch J.A."/>
            <person name="De Vries R.P."/>
            <person name="Sukno S.A."/>
            <person name="Thon M.R."/>
        </authorList>
    </citation>
    <scope>NUCLEOTIDE SEQUENCE</scope>
    <source>
        <strain evidence="1">CBS 125086</strain>
    </source>
</reference>